<name>A0A934J0V0_9BACL</name>
<evidence type="ECO:0000256" key="2">
    <source>
        <dbReference type="ARBA" id="ARBA00022448"/>
    </source>
</evidence>
<dbReference type="AlphaFoldDB" id="A0A934J0V0"/>
<keyword evidence="2" id="KW-0813">Transport</keyword>
<comment type="caution">
    <text evidence="6">The sequence shown here is derived from an EMBL/GenBank/DDBJ whole genome shotgun (WGS) entry which is preliminary data.</text>
</comment>
<dbReference type="GO" id="GO:0015833">
    <property type="term" value="P:peptide transport"/>
    <property type="evidence" value="ECO:0007669"/>
    <property type="project" value="InterPro"/>
</dbReference>
<dbReference type="NCBIfam" id="NF008453">
    <property type="entry name" value="PRK11308.1"/>
    <property type="match status" value="1"/>
</dbReference>
<dbReference type="InterPro" id="IPR050319">
    <property type="entry name" value="ABC_transp_ATP-bind"/>
</dbReference>
<dbReference type="InterPro" id="IPR027417">
    <property type="entry name" value="P-loop_NTPase"/>
</dbReference>
<dbReference type="CDD" id="cd03257">
    <property type="entry name" value="ABC_NikE_OppD_transporters"/>
    <property type="match status" value="1"/>
</dbReference>
<dbReference type="GO" id="GO:0005524">
    <property type="term" value="F:ATP binding"/>
    <property type="evidence" value="ECO:0007669"/>
    <property type="project" value="UniProtKB-KW"/>
</dbReference>
<evidence type="ECO:0000313" key="7">
    <source>
        <dbReference type="Proteomes" id="UP000640274"/>
    </source>
</evidence>
<reference evidence="6" key="1">
    <citation type="submission" date="2020-12" db="EMBL/GenBank/DDBJ databases">
        <authorList>
            <person name="Huq M.A."/>
        </authorList>
    </citation>
    <scope>NUCLEOTIDE SEQUENCE</scope>
    <source>
        <strain evidence="6">MAHUQ-46</strain>
    </source>
</reference>
<sequence>MKDTIVEVQNLVKEYPTQNGGGLFRKSSAPVKALSDVSFVLRRGETLSLVGESGCGKTTLGRCLARGIESTSGHVYFNTPDGRKIDFLKAKQQDFKEVRQSIQMIFQDPYASLNPRMTVYDIISEPLRALSGLSKTEIDDRVVAMARQTGLNDSFLKRYPHAFSGGQRQRIGIARALVTRPKVVVCDEAVSALDVSIQAQIINLLKDLQQEYQITYLFISHDLSVVKHISDRIAVMYLGRIIELAETEELFRRPLHPYSEALLSAVPNPDPDRKVERIVLQGEVPNPANPPSGCHFHPRCPHRTELCEKSLPPLQDMGDGRYVACHYADQLVLRGVDSLVAQ</sequence>
<dbReference type="PANTHER" id="PTHR43776:SF7">
    <property type="entry name" value="D,D-DIPEPTIDE TRANSPORT ATP-BINDING PROTEIN DDPF-RELATED"/>
    <property type="match status" value="1"/>
</dbReference>
<dbReference type="GO" id="GO:0055085">
    <property type="term" value="P:transmembrane transport"/>
    <property type="evidence" value="ECO:0007669"/>
    <property type="project" value="UniProtKB-ARBA"/>
</dbReference>
<dbReference type="InterPro" id="IPR003593">
    <property type="entry name" value="AAA+_ATPase"/>
</dbReference>
<dbReference type="SUPFAM" id="SSF52540">
    <property type="entry name" value="P-loop containing nucleoside triphosphate hydrolases"/>
    <property type="match status" value="1"/>
</dbReference>
<accession>A0A934J0V0</accession>
<dbReference type="InterPro" id="IPR017871">
    <property type="entry name" value="ABC_transporter-like_CS"/>
</dbReference>
<proteinExistence type="inferred from homology"/>
<dbReference type="FunFam" id="3.40.50.300:FF:000016">
    <property type="entry name" value="Oligopeptide ABC transporter ATP-binding component"/>
    <property type="match status" value="1"/>
</dbReference>
<dbReference type="Gene3D" id="3.40.50.300">
    <property type="entry name" value="P-loop containing nucleotide triphosphate hydrolases"/>
    <property type="match status" value="1"/>
</dbReference>
<comment type="similarity">
    <text evidence="1">Belongs to the ABC transporter superfamily.</text>
</comment>
<protein>
    <submittedName>
        <fullName evidence="6">Dipeptide ABC transporter ATP-binding protein</fullName>
    </submittedName>
</protein>
<organism evidence="6 7">
    <name type="scientific">Paenibacillus roseus</name>
    <dbReference type="NCBI Taxonomy" id="2798579"/>
    <lineage>
        <taxon>Bacteria</taxon>
        <taxon>Bacillati</taxon>
        <taxon>Bacillota</taxon>
        <taxon>Bacilli</taxon>
        <taxon>Bacillales</taxon>
        <taxon>Paenibacillaceae</taxon>
        <taxon>Paenibacillus</taxon>
    </lineage>
</organism>
<gene>
    <name evidence="6" type="ORF">JFN88_16195</name>
</gene>
<keyword evidence="7" id="KW-1185">Reference proteome</keyword>
<dbReference type="NCBIfam" id="TIGR01727">
    <property type="entry name" value="oligo_HPY"/>
    <property type="match status" value="1"/>
</dbReference>
<dbReference type="Pfam" id="PF08352">
    <property type="entry name" value="oligo_HPY"/>
    <property type="match status" value="1"/>
</dbReference>
<dbReference type="PROSITE" id="PS00211">
    <property type="entry name" value="ABC_TRANSPORTER_1"/>
    <property type="match status" value="1"/>
</dbReference>
<dbReference type="InterPro" id="IPR003439">
    <property type="entry name" value="ABC_transporter-like_ATP-bd"/>
</dbReference>
<evidence type="ECO:0000256" key="4">
    <source>
        <dbReference type="ARBA" id="ARBA00022840"/>
    </source>
</evidence>
<evidence type="ECO:0000256" key="1">
    <source>
        <dbReference type="ARBA" id="ARBA00005417"/>
    </source>
</evidence>
<dbReference type="GO" id="GO:0016887">
    <property type="term" value="F:ATP hydrolysis activity"/>
    <property type="evidence" value="ECO:0007669"/>
    <property type="project" value="InterPro"/>
</dbReference>
<dbReference type="Pfam" id="PF00005">
    <property type="entry name" value="ABC_tran"/>
    <property type="match status" value="1"/>
</dbReference>
<dbReference type="PROSITE" id="PS50893">
    <property type="entry name" value="ABC_TRANSPORTER_2"/>
    <property type="match status" value="1"/>
</dbReference>
<dbReference type="RefSeq" id="WP_199020297.1">
    <property type="nucleotide sequence ID" value="NZ_JAELUP010000089.1"/>
</dbReference>
<dbReference type="InterPro" id="IPR013563">
    <property type="entry name" value="Oligopep_ABC_C"/>
</dbReference>
<keyword evidence="4 6" id="KW-0067">ATP-binding</keyword>
<dbReference type="SMART" id="SM00382">
    <property type="entry name" value="AAA"/>
    <property type="match status" value="1"/>
</dbReference>
<evidence type="ECO:0000256" key="3">
    <source>
        <dbReference type="ARBA" id="ARBA00022741"/>
    </source>
</evidence>
<dbReference type="PANTHER" id="PTHR43776">
    <property type="entry name" value="TRANSPORT ATP-BINDING PROTEIN"/>
    <property type="match status" value="1"/>
</dbReference>
<dbReference type="EMBL" id="JAELUP010000089">
    <property type="protein sequence ID" value="MBJ6362761.1"/>
    <property type="molecule type" value="Genomic_DNA"/>
</dbReference>
<dbReference type="Proteomes" id="UP000640274">
    <property type="component" value="Unassembled WGS sequence"/>
</dbReference>
<feature type="domain" description="ABC transporter" evidence="5">
    <location>
        <begin position="6"/>
        <end position="263"/>
    </location>
</feature>
<keyword evidence="3" id="KW-0547">Nucleotide-binding</keyword>
<evidence type="ECO:0000259" key="5">
    <source>
        <dbReference type="PROSITE" id="PS50893"/>
    </source>
</evidence>
<evidence type="ECO:0000313" key="6">
    <source>
        <dbReference type="EMBL" id="MBJ6362761.1"/>
    </source>
</evidence>